<gene>
    <name evidence="2" type="ORF">SCHPADRAFT_13845</name>
</gene>
<feature type="compositionally biased region" description="Acidic residues" evidence="1">
    <location>
        <begin position="68"/>
        <end position="77"/>
    </location>
</feature>
<feature type="region of interest" description="Disordered" evidence="1">
    <location>
        <begin position="68"/>
        <end position="91"/>
    </location>
</feature>
<protein>
    <submittedName>
        <fullName evidence="2">Uncharacterized protein</fullName>
    </submittedName>
</protein>
<evidence type="ECO:0000313" key="2">
    <source>
        <dbReference type="EMBL" id="KLO20611.1"/>
    </source>
</evidence>
<name>A0A0H2SU10_9AGAM</name>
<reference evidence="2 3" key="1">
    <citation type="submission" date="2015-04" db="EMBL/GenBank/DDBJ databases">
        <title>Complete genome sequence of Schizopora paradoxa KUC8140, a cosmopolitan wood degrader in East Asia.</title>
        <authorList>
            <consortium name="DOE Joint Genome Institute"/>
            <person name="Min B."/>
            <person name="Park H."/>
            <person name="Jang Y."/>
            <person name="Kim J.-J."/>
            <person name="Kim K.H."/>
            <person name="Pangilinan J."/>
            <person name="Lipzen A."/>
            <person name="Riley R."/>
            <person name="Grigoriev I.V."/>
            <person name="Spatafora J.W."/>
            <person name="Choi I.-G."/>
        </authorList>
    </citation>
    <scope>NUCLEOTIDE SEQUENCE [LARGE SCALE GENOMIC DNA]</scope>
    <source>
        <strain evidence="2 3">KUC8140</strain>
    </source>
</reference>
<dbReference type="InParanoid" id="A0A0H2SU10"/>
<dbReference type="Proteomes" id="UP000053477">
    <property type="component" value="Unassembled WGS sequence"/>
</dbReference>
<evidence type="ECO:0000256" key="1">
    <source>
        <dbReference type="SAM" id="MobiDB-lite"/>
    </source>
</evidence>
<dbReference type="AlphaFoldDB" id="A0A0H2SU10"/>
<accession>A0A0H2SU10</accession>
<dbReference type="EMBL" id="KQ085882">
    <property type="protein sequence ID" value="KLO20611.1"/>
    <property type="molecule type" value="Genomic_DNA"/>
</dbReference>
<organism evidence="2 3">
    <name type="scientific">Schizopora paradoxa</name>
    <dbReference type="NCBI Taxonomy" id="27342"/>
    <lineage>
        <taxon>Eukaryota</taxon>
        <taxon>Fungi</taxon>
        <taxon>Dikarya</taxon>
        <taxon>Basidiomycota</taxon>
        <taxon>Agaricomycotina</taxon>
        <taxon>Agaricomycetes</taxon>
        <taxon>Hymenochaetales</taxon>
        <taxon>Schizoporaceae</taxon>
        <taxon>Schizopora</taxon>
    </lineage>
</organism>
<keyword evidence="3" id="KW-1185">Reference proteome</keyword>
<sequence length="165" mass="18810">MINPFSTSTSRKDSGLQTMKRRLCGRLSGARTKPSDEIDNKTLCSFTDSDCSTLVDFDLDDVVEDVETDDVEEDSLPFEEQSWTRRAASHQPRIPRSAATFYNRGYSELNESLLDEEECSWVMPRSTTTSASKSRFALFARQPKQISVRVGLEPQLLEPEERSWM</sequence>
<proteinExistence type="predicted"/>
<evidence type="ECO:0000313" key="3">
    <source>
        <dbReference type="Proteomes" id="UP000053477"/>
    </source>
</evidence>